<keyword evidence="3" id="KW-1185">Reference proteome</keyword>
<proteinExistence type="predicted"/>
<reference evidence="2 3" key="1">
    <citation type="submission" date="2014-04" db="EMBL/GenBank/DDBJ databases">
        <title>Genome assembly of Hyalangium minutum DSM 14724.</title>
        <authorList>
            <person name="Sharma G."/>
            <person name="Subramanian S."/>
        </authorList>
    </citation>
    <scope>NUCLEOTIDE SEQUENCE [LARGE SCALE GENOMIC DNA]</scope>
    <source>
        <strain evidence="2 3">DSM 14724</strain>
    </source>
</reference>
<feature type="compositionally biased region" description="Polar residues" evidence="1">
    <location>
        <begin position="23"/>
        <end position="37"/>
    </location>
</feature>
<comment type="caution">
    <text evidence="2">The sequence shown here is derived from an EMBL/GenBank/DDBJ whole genome shotgun (WGS) entry which is preliminary data.</text>
</comment>
<feature type="region of interest" description="Disordered" evidence="1">
    <location>
        <begin position="1"/>
        <end position="37"/>
    </location>
</feature>
<sequence>MAEGGAPSDPTERRQARRLQGEQHLTQANTLSLVIGV</sequence>
<accession>A0A085W9Q9</accession>
<dbReference type="Proteomes" id="UP000028725">
    <property type="component" value="Unassembled WGS sequence"/>
</dbReference>
<evidence type="ECO:0000313" key="2">
    <source>
        <dbReference type="EMBL" id="KFE64422.1"/>
    </source>
</evidence>
<organism evidence="2 3">
    <name type="scientific">Hyalangium minutum</name>
    <dbReference type="NCBI Taxonomy" id="394096"/>
    <lineage>
        <taxon>Bacteria</taxon>
        <taxon>Pseudomonadati</taxon>
        <taxon>Myxococcota</taxon>
        <taxon>Myxococcia</taxon>
        <taxon>Myxococcales</taxon>
        <taxon>Cystobacterineae</taxon>
        <taxon>Archangiaceae</taxon>
        <taxon>Hyalangium</taxon>
    </lineage>
</organism>
<gene>
    <name evidence="2" type="ORF">DB31_2216</name>
</gene>
<evidence type="ECO:0000256" key="1">
    <source>
        <dbReference type="SAM" id="MobiDB-lite"/>
    </source>
</evidence>
<evidence type="ECO:0000313" key="3">
    <source>
        <dbReference type="Proteomes" id="UP000028725"/>
    </source>
</evidence>
<dbReference type="STRING" id="394096.DB31_2216"/>
<name>A0A085W9Q9_9BACT</name>
<protein>
    <submittedName>
        <fullName evidence="2">Uncharacterized protein</fullName>
    </submittedName>
</protein>
<dbReference type="AlphaFoldDB" id="A0A085W9Q9"/>
<dbReference type="EMBL" id="JMCB01000014">
    <property type="protein sequence ID" value="KFE64422.1"/>
    <property type="molecule type" value="Genomic_DNA"/>
</dbReference>